<dbReference type="SUPFAM" id="SSF51658">
    <property type="entry name" value="Xylose isomerase-like"/>
    <property type="match status" value="1"/>
</dbReference>
<sequence>MKTKYGHLTYCSNIHPGETWSDHFLQLKENLPKIRKTMAPNSEMGLGLRLANEASIELLNPKTMYEFQTWLKDEGFYVFLINGFPYGNFHQTNVKENVYKPDWATKERLEYTIRLFSILSQLLPAGMEGGVSTPPLSYQYFDSSDSERNKRISFATQNILEILLHLIQIQKETGKTLHLDIEPEPDGILGNVNLWVKWFIELFLPLAISKIQNHFGFSKEIAEDTIRKHIRICLDVCHSAVSFERNQTIVNILKENLIQVGRIQISSALKVIFNQQRKEQLDLLTSFNEPTYLHQVLSKKNSSELVSFPDLPEALEKGAEPNEEWRIHFHVPVFLDSYGLVSSTRNELLELLSLQKKYLFTNALEIETYTWGVLPKELQLPISDSIIREVQWVLSVLENQNDKIE</sequence>
<gene>
    <name evidence="1" type="ORF">EHQ69_00535</name>
</gene>
<protein>
    <submittedName>
        <fullName evidence="1">Xylose isomerase</fullName>
    </submittedName>
</protein>
<evidence type="ECO:0000313" key="1">
    <source>
        <dbReference type="EMBL" id="TGL96761.1"/>
    </source>
</evidence>
<dbReference type="EMBL" id="RQGP01000006">
    <property type="protein sequence ID" value="TGL96761.1"/>
    <property type="molecule type" value="Genomic_DNA"/>
</dbReference>
<dbReference type="RefSeq" id="WP_135584565.1">
    <property type="nucleotide sequence ID" value="NZ_RQGO01000018.1"/>
</dbReference>
<accession>A0A4Z1A5D2</accession>
<proteinExistence type="predicted"/>
<dbReference type="OrthoDB" id="9785907at2"/>
<dbReference type="NCBIfam" id="NF035939">
    <property type="entry name" value="TIM_EboE"/>
    <property type="match status" value="1"/>
</dbReference>
<dbReference type="GO" id="GO:0016853">
    <property type="term" value="F:isomerase activity"/>
    <property type="evidence" value="ECO:0007669"/>
    <property type="project" value="UniProtKB-KW"/>
</dbReference>
<evidence type="ECO:0000313" key="2">
    <source>
        <dbReference type="Proteomes" id="UP000298263"/>
    </source>
</evidence>
<keyword evidence="2" id="KW-1185">Reference proteome</keyword>
<reference evidence="1" key="1">
    <citation type="journal article" date="2019" name="PLoS Negl. Trop. Dis.">
        <title>Revisiting the worldwide diversity of Leptospira species in the environment.</title>
        <authorList>
            <person name="Vincent A.T."/>
            <person name="Schiettekatte O."/>
            <person name="Bourhy P."/>
            <person name="Veyrier F.J."/>
            <person name="Picardeau M."/>
        </authorList>
    </citation>
    <scope>NUCLEOTIDE SEQUENCE [LARGE SCALE GENOMIC DNA]</scope>
    <source>
        <strain evidence="1">201702422</strain>
    </source>
</reference>
<dbReference type="InterPro" id="IPR036237">
    <property type="entry name" value="Xyl_isomerase-like_sf"/>
</dbReference>
<organism evidence="1 2">
    <name type="scientific">Leptospira congkakensis</name>
    <dbReference type="NCBI Taxonomy" id="2484932"/>
    <lineage>
        <taxon>Bacteria</taxon>
        <taxon>Pseudomonadati</taxon>
        <taxon>Spirochaetota</taxon>
        <taxon>Spirochaetia</taxon>
        <taxon>Leptospirales</taxon>
        <taxon>Leptospiraceae</taxon>
        <taxon>Leptospira</taxon>
    </lineage>
</organism>
<dbReference type="Proteomes" id="UP000298263">
    <property type="component" value="Unassembled WGS sequence"/>
</dbReference>
<comment type="caution">
    <text evidence="1">The sequence shown here is derived from an EMBL/GenBank/DDBJ whole genome shotgun (WGS) entry which is preliminary data.</text>
</comment>
<name>A0A4Z1A5D2_9LEPT</name>
<dbReference type="AlphaFoldDB" id="A0A4Z1A5D2"/>
<keyword evidence="1" id="KW-0413">Isomerase</keyword>